<protein>
    <submittedName>
        <fullName evidence="1">Uncharacterized protein</fullName>
    </submittedName>
</protein>
<accession>A0A382L965</accession>
<evidence type="ECO:0000313" key="1">
    <source>
        <dbReference type="EMBL" id="SVC33438.1"/>
    </source>
</evidence>
<gene>
    <name evidence="1" type="ORF">METZ01_LOCUS286292</name>
</gene>
<proteinExistence type="predicted"/>
<reference evidence="1" key="1">
    <citation type="submission" date="2018-05" db="EMBL/GenBank/DDBJ databases">
        <authorList>
            <person name="Lanie J.A."/>
            <person name="Ng W.-L."/>
            <person name="Kazmierczak K.M."/>
            <person name="Andrzejewski T.M."/>
            <person name="Davidsen T.M."/>
            <person name="Wayne K.J."/>
            <person name="Tettelin H."/>
            <person name="Glass J.I."/>
            <person name="Rusch D."/>
            <person name="Podicherti R."/>
            <person name="Tsui H.-C.T."/>
            <person name="Winkler M.E."/>
        </authorList>
    </citation>
    <scope>NUCLEOTIDE SEQUENCE</scope>
</reference>
<name>A0A382L965_9ZZZZ</name>
<organism evidence="1">
    <name type="scientific">marine metagenome</name>
    <dbReference type="NCBI Taxonomy" id="408172"/>
    <lineage>
        <taxon>unclassified sequences</taxon>
        <taxon>metagenomes</taxon>
        <taxon>ecological metagenomes</taxon>
    </lineage>
</organism>
<dbReference type="EMBL" id="UINC01085665">
    <property type="protein sequence ID" value="SVC33438.1"/>
    <property type="molecule type" value="Genomic_DNA"/>
</dbReference>
<dbReference type="AlphaFoldDB" id="A0A382L965"/>
<sequence>MSWTDKILRSVNTDEIVSEVADKIMDTLDLDEFVKGLQEKLVSTLIDRITANLSEAIKK</sequence>